<evidence type="ECO:0000313" key="1">
    <source>
        <dbReference type="EMBL" id="KAK3938139.1"/>
    </source>
</evidence>
<evidence type="ECO:0000313" key="2">
    <source>
        <dbReference type="Proteomes" id="UP001303473"/>
    </source>
</evidence>
<protein>
    <submittedName>
        <fullName evidence="1">Uncharacterized protein</fullName>
    </submittedName>
</protein>
<sequence length="252" mass="27218">MSQPAVITPHDDDNGIIKSQKVHLVLSSASTNLVSEGNLWSTTKLWNVLSLSVCMSIRGDTIATATATKTSGRSVAFSLPTPEGSEISQARGSLSDTVGLGVALTSTWSERKCHNIGNLCQALRRSRKQGVGECCGQIYDGSSPYQSRAYEVYPLGSPNGSTSSILVDRAPGPLSDYETLMGLMDQINRRMGSNYCSAVKRCINCDYHQGSVGFGDGPRKDVLVGVLTLLEQDWRVRWADCGNYGRLSMREG</sequence>
<dbReference type="AlphaFoldDB" id="A0AAN6N321"/>
<comment type="caution">
    <text evidence="1">The sequence shown here is derived from an EMBL/GenBank/DDBJ whole genome shotgun (WGS) entry which is preliminary data.</text>
</comment>
<gene>
    <name evidence="1" type="ORF">QBC46DRAFT_169477</name>
</gene>
<dbReference type="EMBL" id="MU853836">
    <property type="protein sequence ID" value="KAK3938139.1"/>
    <property type="molecule type" value="Genomic_DNA"/>
</dbReference>
<keyword evidence="2" id="KW-1185">Reference proteome</keyword>
<organism evidence="1 2">
    <name type="scientific">Diplogelasinospora grovesii</name>
    <dbReference type="NCBI Taxonomy" id="303347"/>
    <lineage>
        <taxon>Eukaryota</taxon>
        <taxon>Fungi</taxon>
        <taxon>Dikarya</taxon>
        <taxon>Ascomycota</taxon>
        <taxon>Pezizomycotina</taxon>
        <taxon>Sordariomycetes</taxon>
        <taxon>Sordariomycetidae</taxon>
        <taxon>Sordariales</taxon>
        <taxon>Diplogelasinosporaceae</taxon>
        <taxon>Diplogelasinospora</taxon>
    </lineage>
</organism>
<dbReference type="Proteomes" id="UP001303473">
    <property type="component" value="Unassembled WGS sequence"/>
</dbReference>
<name>A0AAN6N321_9PEZI</name>
<proteinExistence type="predicted"/>
<reference evidence="2" key="1">
    <citation type="journal article" date="2023" name="Mol. Phylogenet. Evol.">
        <title>Genome-scale phylogeny and comparative genomics of the fungal order Sordariales.</title>
        <authorList>
            <person name="Hensen N."/>
            <person name="Bonometti L."/>
            <person name="Westerberg I."/>
            <person name="Brannstrom I.O."/>
            <person name="Guillou S."/>
            <person name="Cros-Aarteil S."/>
            <person name="Calhoun S."/>
            <person name="Haridas S."/>
            <person name="Kuo A."/>
            <person name="Mondo S."/>
            <person name="Pangilinan J."/>
            <person name="Riley R."/>
            <person name="LaButti K."/>
            <person name="Andreopoulos B."/>
            <person name="Lipzen A."/>
            <person name="Chen C."/>
            <person name="Yan M."/>
            <person name="Daum C."/>
            <person name="Ng V."/>
            <person name="Clum A."/>
            <person name="Steindorff A."/>
            <person name="Ohm R.A."/>
            <person name="Martin F."/>
            <person name="Silar P."/>
            <person name="Natvig D.O."/>
            <person name="Lalanne C."/>
            <person name="Gautier V."/>
            <person name="Ament-Velasquez S.L."/>
            <person name="Kruys A."/>
            <person name="Hutchinson M.I."/>
            <person name="Powell A.J."/>
            <person name="Barry K."/>
            <person name="Miller A.N."/>
            <person name="Grigoriev I.V."/>
            <person name="Debuchy R."/>
            <person name="Gladieux P."/>
            <person name="Hiltunen Thoren M."/>
            <person name="Johannesson H."/>
        </authorList>
    </citation>
    <scope>NUCLEOTIDE SEQUENCE [LARGE SCALE GENOMIC DNA]</scope>
    <source>
        <strain evidence="2">CBS 340.73</strain>
    </source>
</reference>
<accession>A0AAN6N321</accession>